<evidence type="ECO:0000313" key="1">
    <source>
        <dbReference type="EMBL" id="GAF97388.1"/>
    </source>
</evidence>
<organism evidence="1">
    <name type="scientific">marine sediment metagenome</name>
    <dbReference type="NCBI Taxonomy" id="412755"/>
    <lineage>
        <taxon>unclassified sequences</taxon>
        <taxon>metagenomes</taxon>
        <taxon>ecological metagenomes</taxon>
    </lineage>
</organism>
<gene>
    <name evidence="1" type="ORF">S01H1_24671</name>
</gene>
<name>X0TUW2_9ZZZZ</name>
<comment type="caution">
    <text evidence="1">The sequence shown here is derived from an EMBL/GenBank/DDBJ whole genome shotgun (WGS) entry which is preliminary data.</text>
</comment>
<dbReference type="EMBL" id="BARS01014842">
    <property type="protein sequence ID" value="GAF97388.1"/>
    <property type="molecule type" value="Genomic_DNA"/>
</dbReference>
<sequence length="33" mass="3656">MTLQDLATLPNPAYSTVRKEVSASLSRVFYPLS</sequence>
<proteinExistence type="predicted"/>
<accession>X0TUW2</accession>
<protein>
    <submittedName>
        <fullName evidence="1">Uncharacterized protein</fullName>
    </submittedName>
</protein>
<dbReference type="AlphaFoldDB" id="X0TUW2"/>
<feature type="non-terminal residue" evidence="1">
    <location>
        <position position="33"/>
    </location>
</feature>
<reference evidence="1" key="1">
    <citation type="journal article" date="2014" name="Front. Microbiol.">
        <title>High frequency of phylogenetically diverse reductive dehalogenase-homologous genes in deep subseafloor sedimentary metagenomes.</title>
        <authorList>
            <person name="Kawai M."/>
            <person name="Futagami T."/>
            <person name="Toyoda A."/>
            <person name="Takaki Y."/>
            <person name="Nishi S."/>
            <person name="Hori S."/>
            <person name="Arai W."/>
            <person name="Tsubouchi T."/>
            <person name="Morono Y."/>
            <person name="Uchiyama I."/>
            <person name="Ito T."/>
            <person name="Fujiyama A."/>
            <person name="Inagaki F."/>
            <person name="Takami H."/>
        </authorList>
    </citation>
    <scope>NUCLEOTIDE SEQUENCE</scope>
    <source>
        <strain evidence="1">Expedition CK06-06</strain>
    </source>
</reference>